<gene>
    <name evidence="2" type="ORF">CWI70_06855</name>
</gene>
<dbReference type="EMBL" id="PIPX01000001">
    <property type="protein sequence ID" value="RUO56455.1"/>
    <property type="molecule type" value="Genomic_DNA"/>
</dbReference>
<dbReference type="Proteomes" id="UP000287649">
    <property type="component" value="Unassembled WGS sequence"/>
</dbReference>
<dbReference type="AlphaFoldDB" id="A0A432Y629"/>
<dbReference type="OrthoDB" id="6876592at2"/>
<proteinExistence type="predicted"/>
<name>A0A432Y629_9GAMM</name>
<feature type="transmembrane region" description="Helical" evidence="1">
    <location>
        <begin position="24"/>
        <end position="46"/>
    </location>
</feature>
<organism evidence="2 3">
    <name type="scientific">Pseudidiomarina homiensis</name>
    <dbReference type="NCBI Taxonomy" id="364198"/>
    <lineage>
        <taxon>Bacteria</taxon>
        <taxon>Pseudomonadati</taxon>
        <taxon>Pseudomonadota</taxon>
        <taxon>Gammaproteobacteria</taxon>
        <taxon>Alteromonadales</taxon>
        <taxon>Idiomarinaceae</taxon>
        <taxon>Pseudidiomarina</taxon>
    </lineage>
</organism>
<keyword evidence="1" id="KW-0812">Transmembrane</keyword>
<comment type="caution">
    <text evidence="2">The sequence shown here is derived from an EMBL/GenBank/DDBJ whole genome shotgun (WGS) entry which is preliminary data.</text>
</comment>
<protein>
    <recommendedName>
        <fullName evidence="4">Agglutinin biogenesis protein MshI</fullName>
    </recommendedName>
</protein>
<evidence type="ECO:0008006" key="4">
    <source>
        <dbReference type="Google" id="ProtNLM"/>
    </source>
</evidence>
<keyword evidence="1" id="KW-1133">Transmembrane helix</keyword>
<evidence type="ECO:0000256" key="1">
    <source>
        <dbReference type="SAM" id="Phobius"/>
    </source>
</evidence>
<accession>A0A432Y629</accession>
<evidence type="ECO:0000313" key="2">
    <source>
        <dbReference type="EMBL" id="RUO56455.1"/>
    </source>
</evidence>
<reference evidence="3" key="1">
    <citation type="journal article" date="2018" name="Front. Microbiol.">
        <title>Genome-Based Analysis Reveals the Taxonomy and Diversity of the Family Idiomarinaceae.</title>
        <authorList>
            <person name="Liu Y."/>
            <person name="Lai Q."/>
            <person name="Shao Z."/>
        </authorList>
    </citation>
    <scope>NUCLEOTIDE SEQUENCE [LARGE SCALE GENOMIC DNA]</scope>
    <source>
        <strain evidence="3">PO-M2</strain>
    </source>
</reference>
<evidence type="ECO:0000313" key="3">
    <source>
        <dbReference type="Proteomes" id="UP000287649"/>
    </source>
</evidence>
<dbReference type="RefSeq" id="WP_126771719.1">
    <property type="nucleotide sequence ID" value="NZ_JANQBU010000001.1"/>
</dbReference>
<sequence>MKHYANLYVDELKPSSEWLTLNRFAAYTGALVVVFIVTFIVLFLLARYQHANYVESYARASELSTELQTKQAQLEAAMKNSTLSAEINDVQQQLTLRQRLLAQMQNITGRNQVSFSQLLQDLAAADDQVIWLQRIMLTNDALTLQGRTLQPQTLPTWLAEFSSYPALKERPFGVFEIRDEGELGLQFTVGHLDHARNVSASAGRSQP</sequence>
<keyword evidence="3" id="KW-1185">Reference proteome</keyword>
<keyword evidence="1" id="KW-0472">Membrane</keyword>